<dbReference type="InterPro" id="IPR024185">
    <property type="entry name" value="FTHF_cligase-like_sf"/>
</dbReference>
<comment type="caution">
    <text evidence="6">The sequence shown here is derived from an EMBL/GenBank/DDBJ whole genome shotgun (WGS) entry which is preliminary data.</text>
</comment>
<evidence type="ECO:0000256" key="5">
    <source>
        <dbReference type="SAM" id="MobiDB-lite"/>
    </source>
</evidence>
<dbReference type="InterPro" id="IPR002698">
    <property type="entry name" value="FTHF_cligase"/>
</dbReference>
<dbReference type="PIRSF" id="PIRSF006806">
    <property type="entry name" value="FTHF_cligase"/>
    <property type="match status" value="1"/>
</dbReference>
<dbReference type="Gene3D" id="3.40.50.10420">
    <property type="entry name" value="NagB/RpiA/CoA transferase-like"/>
    <property type="match status" value="1"/>
</dbReference>
<reference evidence="6 7" key="1">
    <citation type="journal article" date="2020" name="Microorganisms">
        <title>Osmotic Adaptation and Compatible Solute Biosynthesis of Phototrophic Bacteria as Revealed from Genome Analyses.</title>
        <authorList>
            <person name="Imhoff J.F."/>
            <person name="Rahn T."/>
            <person name="Kunzel S."/>
            <person name="Keller A."/>
            <person name="Neulinger S.C."/>
        </authorList>
    </citation>
    <scope>NUCLEOTIDE SEQUENCE [LARGE SCALE GENOMIC DNA]</scope>
    <source>
        <strain evidence="6 7">DSM 15116</strain>
    </source>
</reference>
<comment type="similarity">
    <text evidence="1 4">Belongs to the 5-formyltetrahydrofolate cyclo-ligase family.</text>
</comment>
<dbReference type="PANTHER" id="PTHR23407">
    <property type="entry name" value="ATPASE INHIBITOR/5-FORMYLTETRAHYDROFOLATE CYCLO-LIGASE"/>
    <property type="match status" value="1"/>
</dbReference>
<dbReference type="Proteomes" id="UP000738126">
    <property type="component" value="Unassembled WGS sequence"/>
</dbReference>
<keyword evidence="2 4" id="KW-0547">Nucleotide-binding</keyword>
<evidence type="ECO:0000256" key="4">
    <source>
        <dbReference type="RuleBase" id="RU361279"/>
    </source>
</evidence>
<keyword evidence="7" id="KW-1185">Reference proteome</keyword>
<feature type="region of interest" description="Disordered" evidence="5">
    <location>
        <begin position="112"/>
        <end position="133"/>
    </location>
</feature>
<comment type="cofactor">
    <cofactor evidence="4">
        <name>Mg(2+)</name>
        <dbReference type="ChEBI" id="CHEBI:18420"/>
    </cofactor>
</comment>
<dbReference type="Pfam" id="PF01812">
    <property type="entry name" value="5-FTHF_cyc-lig"/>
    <property type="match status" value="1"/>
</dbReference>
<dbReference type="NCBIfam" id="TIGR02727">
    <property type="entry name" value="MTHFS_bact"/>
    <property type="match status" value="1"/>
</dbReference>
<proteinExistence type="inferred from homology"/>
<keyword evidence="4" id="KW-0479">Metal-binding</keyword>
<keyword evidence="4" id="KW-0460">Magnesium</keyword>
<organism evidence="6 7">
    <name type="scientific">Halorhodospira neutriphila</name>
    <dbReference type="NCBI Taxonomy" id="168379"/>
    <lineage>
        <taxon>Bacteria</taxon>
        <taxon>Pseudomonadati</taxon>
        <taxon>Pseudomonadota</taxon>
        <taxon>Gammaproteobacteria</taxon>
        <taxon>Chromatiales</taxon>
        <taxon>Ectothiorhodospiraceae</taxon>
        <taxon>Halorhodospira</taxon>
    </lineage>
</organism>
<protein>
    <recommendedName>
        <fullName evidence="4">5-formyltetrahydrofolate cyclo-ligase</fullName>
        <ecNumber evidence="4">6.3.3.2</ecNumber>
    </recommendedName>
</protein>
<dbReference type="InterPro" id="IPR037171">
    <property type="entry name" value="NagB/RpiA_transferase-like"/>
</dbReference>
<evidence type="ECO:0000313" key="6">
    <source>
        <dbReference type="EMBL" id="MBK1727497.1"/>
    </source>
</evidence>
<evidence type="ECO:0000256" key="1">
    <source>
        <dbReference type="ARBA" id="ARBA00010638"/>
    </source>
</evidence>
<dbReference type="EMBL" id="NRSH01000163">
    <property type="protein sequence ID" value="MBK1727497.1"/>
    <property type="molecule type" value="Genomic_DNA"/>
</dbReference>
<dbReference type="EC" id="6.3.3.2" evidence="4"/>
<comment type="catalytic activity">
    <reaction evidence="4">
        <text>(6S)-5-formyl-5,6,7,8-tetrahydrofolate + ATP = (6R)-5,10-methenyltetrahydrofolate + ADP + phosphate</text>
        <dbReference type="Rhea" id="RHEA:10488"/>
        <dbReference type="ChEBI" id="CHEBI:30616"/>
        <dbReference type="ChEBI" id="CHEBI:43474"/>
        <dbReference type="ChEBI" id="CHEBI:57455"/>
        <dbReference type="ChEBI" id="CHEBI:57457"/>
        <dbReference type="ChEBI" id="CHEBI:456216"/>
        <dbReference type="EC" id="6.3.3.2"/>
    </reaction>
</comment>
<accession>A0ABS1E8P4</accession>
<gene>
    <name evidence="6" type="ORF">CKO13_10840</name>
</gene>
<sequence length="223" mass="24934">MSFFCPCARSSPPCTGLAERSSRPVETKGEMRRRLRRRRREILPSYRRAAERRVAAAALAWVRRCQARRVACYLDADGEIPTRGVLQALQERGTELYLPALGRGGRALEFRRHRPGGPLRPNRYGLPEPPPSAARSLPPGALGAVFLPLVAFDAEGRRLGMGGGYYDATFAFLRRWPWRPPQLVGLAYACQQVAQVPGAQWWDVPLQGVITERGCAILSRRSR</sequence>
<evidence type="ECO:0000313" key="7">
    <source>
        <dbReference type="Proteomes" id="UP000738126"/>
    </source>
</evidence>
<dbReference type="PANTHER" id="PTHR23407:SF1">
    <property type="entry name" value="5-FORMYLTETRAHYDROFOLATE CYCLO-LIGASE"/>
    <property type="match status" value="1"/>
</dbReference>
<keyword evidence="3 4" id="KW-0067">ATP-binding</keyword>
<evidence type="ECO:0000256" key="2">
    <source>
        <dbReference type="ARBA" id="ARBA00022741"/>
    </source>
</evidence>
<name>A0ABS1E8P4_9GAMM</name>
<evidence type="ECO:0000256" key="3">
    <source>
        <dbReference type="ARBA" id="ARBA00022840"/>
    </source>
</evidence>
<dbReference type="SUPFAM" id="SSF100950">
    <property type="entry name" value="NagB/RpiA/CoA transferase-like"/>
    <property type="match status" value="1"/>
</dbReference>